<gene>
    <name evidence="1" type="ORF">J3U88_16430</name>
</gene>
<evidence type="ECO:0000313" key="2">
    <source>
        <dbReference type="Proteomes" id="UP000664417"/>
    </source>
</evidence>
<evidence type="ECO:0000313" key="1">
    <source>
        <dbReference type="EMBL" id="MBO1320063.1"/>
    </source>
</evidence>
<dbReference type="AlphaFoldDB" id="A0A8J7QKT5"/>
<dbReference type="Proteomes" id="UP000664417">
    <property type="component" value="Unassembled WGS sequence"/>
</dbReference>
<protein>
    <submittedName>
        <fullName evidence="1">Uncharacterized protein</fullName>
    </submittedName>
</protein>
<proteinExistence type="predicted"/>
<sequence>MPAFGGQFTVTEQLTNVKSFQNIDGSVTVAFRVSYTDLLTNDPVRNVVPTLTVPDCAAFGGEVVFNTTYLGRGFPNPTIGAVPTWNNNATQDLVFNIHMFNNSTFCPLNNETPINLDEVCRTFTLSFTHFDQRSPVEALDPNNLLLFENPVTDGFKIIHTLSATNPARIQEQGNCGLYTTNATIQIPVNRFTPNASIVNDPNNRILWGIDWNLNTNNQSVPVDYRIGIGNLLFPIGNLSYNLWQHFLLPSDNVPMIYDEMPQSIVDQNGTNLVLGPLGGNGESNAEDCDLETWNFLDLTGVTVEGTPIRQQIINGTLALTLNIDRGGTFISFREAMLVVATENRCEFGDAFGMGPTESQFKFASVNDTGGGLVTVTLAVPDAWKNATNGGQLSSDYTIDWYYHNATSLAEANLVDDSAANARNLTQTLSLPGNAGDFGYQARITHSASGSVVTVDVPADAFSYGDLDRPSIVNAEAFPDEYLDAGETLVMPFTLLNGLEETVNVEVVFGVTEGNHSMVFDANFGDNRTQISSNRFSLSDAVLGGQSFGGDLQATLAATTVVCEPITFFVETHYTLNGVTYSTRRTFSEEANCLLDNSVFEIGTDYTAKELFGVPDPCANSNCTETNCGETDDCPPPPGVGWQFESGKWVGKTADIAVFQTLTSPVYPVVNTGASISLNHQANLSLLAAGGILEYRTRADAESDWSDWFDLILPLETALETPLYNTRRFGTLNPPNDQIIAGRLVFMRQLQPQSIVADLPESVLSGSQISFRFTFQQNVSGDLGQWTINDFTYATTAAADNEFNPTIAPIFNIGPCTPDLSIAVNSNENLTFQWFNNFQSLVNGTPAATTTSPTWVNVSKTESGSAFVMVKADNQQVETTTRIFELNVTVNGGVPPFGALRNAWLQTVDTPGAELDIVADGQVNVLDMTLQVTATDCEI</sequence>
<dbReference type="RefSeq" id="WP_207860016.1">
    <property type="nucleotide sequence ID" value="NZ_JAFREP010000015.1"/>
</dbReference>
<comment type="caution">
    <text evidence="1">The sequence shown here is derived from an EMBL/GenBank/DDBJ whole genome shotgun (WGS) entry which is preliminary data.</text>
</comment>
<name>A0A8J7QKT5_9BACT</name>
<accession>A0A8J7QKT5</accession>
<reference evidence="1" key="1">
    <citation type="submission" date="2021-03" db="EMBL/GenBank/DDBJ databases">
        <authorList>
            <person name="Wang G."/>
        </authorList>
    </citation>
    <scope>NUCLEOTIDE SEQUENCE</scope>
    <source>
        <strain evidence="1">KCTC 12899</strain>
    </source>
</reference>
<organism evidence="1 2">
    <name type="scientific">Acanthopleuribacter pedis</name>
    <dbReference type="NCBI Taxonomy" id="442870"/>
    <lineage>
        <taxon>Bacteria</taxon>
        <taxon>Pseudomonadati</taxon>
        <taxon>Acidobacteriota</taxon>
        <taxon>Holophagae</taxon>
        <taxon>Acanthopleuribacterales</taxon>
        <taxon>Acanthopleuribacteraceae</taxon>
        <taxon>Acanthopleuribacter</taxon>
    </lineage>
</organism>
<keyword evidence="2" id="KW-1185">Reference proteome</keyword>
<dbReference type="EMBL" id="JAFREP010000015">
    <property type="protein sequence ID" value="MBO1320063.1"/>
    <property type="molecule type" value="Genomic_DNA"/>
</dbReference>